<sequence length="118" mass="13158">MIAGDASCRLHIMTQQNRETESRDQFEHLILQRERWSSDDGRAKTKLSPHPSINDNGSELVIGQSHSSSTVRAKQKFFHNDVRHLMMMDAAVVENCGIVPGDIPASHMGLRLPALLSP</sequence>
<dbReference type="AlphaFoldDB" id="A0AAV6PT60"/>
<evidence type="ECO:0000313" key="3">
    <source>
        <dbReference type="Proteomes" id="UP000693946"/>
    </source>
</evidence>
<keyword evidence="3" id="KW-1185">Reference proteome</keyword>
<name>A0AAV6PT60_SOLSE</name>
<accession>A0AAV6PT60</accession>
<protein>
    <submittedName>
        <fullName evidence="2">Uncharacterized protein</fullName>
    </submittedName>
</protein>
<reference evidence="2 3" key="1">
    <citation type="journal article" date="2021" name="Sci. Rep.">
        <title>Chromosome anchoring in Senegalese sole (Solea senegalensis) reveals sex-associated markers and genome rearrangements in flatfish.</title>
        <authorList>
            <person name="Guerrero-Cozar I."/>
            <person name="Gomez-Garrido J."/>
            <person name="Berbel C."/>
            <person name="Martinez-Blanch J.F."/>
            <person name="Alioto T."/>
            <person name="Claros M.G."/>
            <person name="Gagnaire P.A."/>
            <person name="Manchado M."/>
        </authorList>
    </citation>
    <scope>NUCLEOTIDE SEQUENCE [LARGE SCALE GENOMIC DNA]</scope>
    <source>
        <strain evidence="2">Sse05_10M</strain>
    </source>
</reference>
<gene>
    <name evidence="2" type="ORF">JOB18_042481</name>
</gene>
<proteinExistence type="predicted"/>
<dbReference type="Proteomes" id="UP000693946">
    <property type="component" value="Linkage Group LG9"/>
</dbReference>
<dbReference type="EMBL" id="JAGKHQ010000021">
    <property type="protein sequence ID" value="KAG7475996.1"/>
    <property type="molecule type" value="Genomic_DNA"/>
</dbReference>
<comment type="caution">
    <text evidence="2">The sequence shown here is derived from an EMBL/GenBank/DDBJ whole genome shotgun (WGS) entry which is preliminary data.</text>
</comment>
<evidence type="ECO:0000256" key="1">
    <source>
        <dbReference type="SAM" id="MobiDB-lite"/>
    </source>
</evidence>
<evidence type="ECO:0000313" key="2">
    <source>
        <dbReference type="EMBL" id="KAG7475996.1"/>
    </source>
</evidence>
<organism evidence="2 3">
    <name type="scientific">Solea senegalensis</name>
    <name type="common">Senegalese sole</name>
    <dbReference type="NCBI Taxonomy" id="28829"/>
    <lineage>
        <taxon>Eukaryota</taxon>
        <taxon>Metazoa</taxon>
        <taxon>Chordata</taxon>
        <taxon>Craniata</taxon>
        <taxon>Vertebrata</taxon>
        <taxon>Euteleostomi</taxon>
        <taxon>Actinopterygii</taxon>
        <taxon>Neopterygii</taxon>
        <taxon>Teleostei</taxon>
        <taxon>Neoteleostei</taxon>
        <taxon>Acanthomorphata</taxon>
        <taxon>Carangaria</taxon>
        <taxon>Pleuronectiformes</taxon>
        <taxon>Pleuronectoidei</taxon>
        <taxon>Soleidae</taxon>
        <taxon>Solea</taxon>
    </lineage>
</organism>
<feature type="region of interest" description="Disordered" evidence="1">
    <location>
        <begin position="37"/>
        <end position="59"/>
    </location>
</feature>